<protein>
    <submittedName>
        <fullName evidence="7">Photosystem I assembly protein Ycf3</fullName>
    </submittedName>
</protein>
<keyword evidence="8" id="KW-1185">Reference proteome</keyword>
<feature type="repeat" description="TPR" evidence="3">
    <location>
        <begin position="244"/>
        <end position="277"/>
    </location>
</feature>
<feature type="repeat" description="TPR" evidence="3">
    <location>
        <begin position="76"/>
        <end position="109"/>
    </location>
</feature>
<gene>
    <name evidence="7" type="ORF">Pan216_19160</name>
</gene>
<evidence type="ECO:0000256" key="5">
    <source>
        <dbReference type="SAM" id="SignalP"/>
    </source>
</evidence>
<dbReference type="EMBL" id="CP036279">
    <property type="protein sequence ID" value="QDU61063.1"/>
    <property type="molecule type" value="Genomic_DNA"/>
</dbReference>
<dbReference type="RefSeq" id="WP_145257703.1">
    <property type="nucleotide sequence ID" value="NZ_CP036279.1"/>
</dbReference>
<evidence type="ECO:0000259" key="6">
    <source>
        <dbReference type="Pfam" id="PF12770"/>
    </source>
</evidence>
<dbReference type="InterPro" id="IPR019734">
    <property type="entry name" value="TPR_rpt"/>
</dbReference>
<dbReference type="PROSITE" id="PS50005">
    <property type="entry name" value="TPR"/>
    <property type="match status" value="2"/>
</dbReference>
<evidence type="ECO:0000256" key="4">
    <source>
        <dbReference type="SAM" id="MobiDB-lite"/>
    </source>
</evidence>
<dbReference type="Gene3D" id="1.25.40.10">
    <property type="entry name" value="Tetratricopeptide repeat domain"/>
    <property type="match status" value="2"/>
</dbReference>
<name>A0A518B245_9BACT</name>
<feature type="compositionally biased region" description="Basic residues" evidence="4">
    <location>
        <begin position="705"/>
        <end position="718"/>
    </location>
</feature>
<dbReference type="KEGG" id="knv:Pan216_19160"/>
<organism evidence="7 8">
    <name type="scientific">Kolteria novifilia</name>
    <dbReference type="NCBI Taxonomy" id="2527975"/>
    <lineage>
        <taxon>Bacteria</taxon>
        <taxon>Pseudomonadati</taxon>
        <taxon>Planctomycetota</taxon>
        <taxon>Planctomycetia</taxon>
        <taxon>Kolteriales</taxon>
        <taxon>Kolteriaceae</taxon>
        <taxon>Kolteria</taxon>
    </lineage>
</organism>
<dbReference type="AlphaFoldDB" id="A0A518B245"/>
<dbReference type="SUPFAM" id="SSF48452">
    <property type="entry name" value="TPR-like"/>
    <property type="match status" value="1"/>
</dbReference>
<evidence type="ECO:0000256" key="1">
    <source>
        <dbReference type="ARBA" id="ARBA00022737"/>
    </source>
</evidence>
<dbReference type="PANTHER" id="PTHR45641:SF19">
    <property type="entry name" value="NEPHROCYSTIN-3"/>
    <property type="match status" value="1"/>
</dbReference>
<dbReference type="OrthoDB" id="220792at2"/>
<evidence type="ECO:0000256" key="2">
    <source>
        <dbReference type="ARBA" id="ARBA00022803"/>
    </source>
</evidence>
<feature type="domain" description="CHAT" evidence="6">
    <location>
        <begin position="595"/>
        <end position="962"/>
    </location>
</feature>
<dbReference type="SMART" id="SM00028">
    <property type="entry name" value="TPR"/>
    <property type="match status" value="8"/>
</dbReference>
<dbReference type="InterPro" id="IPR011990">
    <property type="entry name" value="TPR-like_helical_dom_sf"/>
</dbReference>
<dbReference type="Pfam" id="PF13424">
    <property type="entry name" value="TPR_12"/>
    <property type="match status" value="3"/>
</dbReference>
<keyword evidence="1" id="KW-0677">Repeat</keyword>
<proteinExistence type="predicted"/>
<dbReference type="Proteomes" id="UP000317093">
    <property type="component" value="Chromosome"/>
</dbReference>
<evidence type="ECO:0000313" key="7">
    <source>
        <dbReference type="EMBL" id="QDU61063.1"/>
    </source>
</evidence>
<evidence type="ECO:0000313" key="8">
    <source>
        <dbReference type="Proteomes" id="UP000317093"/>
    </source>
</evidence>
<dbReference type="InterPro" id="IPR024983">
    <property type="entry name" value="CHAT_dom"/>
</dbReference>
<keyword evidence="2 3" id="KW-0802">TPR repeat</keyword>
<feature type="chain" id="PRO_5021940599" evidence="5">
    <location>
        <begin position="23"/>
        <end position="967"/>
    </location>
</feature>
<dbReference type="Pfam" id="PF13374">
    <property type="entry name" value="TPR_10"/>
    <property type="match status" value="1"/>
</dbReference>
<evidence type="ECO:0000256" key="3">
    <source>
        <dbReference type="PROSITE-ProRule" id="PRU00339"/>
    </source>
</evidence>
<accession>A0A518B245</accession>
<feature type="signal peptide" evidence="5">
    <location>
        <begin position="1"/>
        <end position="22"/>
    </location>
</feature>
<sequence precursor="true">MKSCTSLVALYLAILAASPLLAQNISQQRKLAVANRLHNRAVQMFNDGRTKDALETAEQAVKVREQVFGTGHAETARGYHNLGVMLSRVGRHAEGREYLEKALKIQQQTLGEGHEDFHDTLRTTGSIAARMGDYGSAKNYLETSLKIARERFGPEDPKTADAHTDFGTLLTGMGDEIAAQYHHEKALAIRRKVYGDKHTDTAESLTLIGGLHLSRGQDEKAKPLLEEALEIRKEVLAHDDPDMAQSYAHLGGLYEREGDYEKAKTYFKQSAAIRKRAHGTRHPGTINSLDHVARLCKRTGEFDEARRTLQQAVQIAKRELGENHRQTISLYKNLAYLHQAQGNSSEAMEIIHDSRRRSLRHVTGAIWGLTEREQLMYLRDFEAGPLSAALTLGLLAEDDPQIVAKSAEWLLNGKSIAQEATARRYLKLRDATDPITAKLFEQLNDLKGELSAFNMPSENEGGFLAWQVQMLKLEYKERQLLHWLKQSDQIDESTDPWVELDEIREALPKDGVFINIARFWPYNFYAEGDDKDYSSARYAAWLVYPDHEEVDVVYLGKAEEIDQAIDDFRNTVEPPQIIGRLAFHALPSEKKMRAQLAAIAELVLRPMEEKIKGRFQWIISADSSLWLFPWSALPLSDGKDAIENHLVTYSTTGRELILSEETYPTSRAMVFANPDYDAILDGSRPPATSIVRDATKKPAAPKTPPKPKTRPVRAKVTRRLQAAAEPDDEEEPHRRFHPVPNGEQSAQMLLPSLRQYLLHEPHFFTGTAANEGNFKKAKSPRLIMMTTHGTFIPLKLDLVDLSGLLGLVGIGKKYTLHTMIQNPLARCGLGLAGGNNPKENQEAVGEDGILTGLDIVGTDLRGTELVILQACQSGLGDVRNGEGVAGLRQAFQLAGAQAVVSTLWSVTVVDSTVILEYYWKHLAAGEGRNEALRSAKLDFMRSKVAGRESTHPYHWAAFIYTGPPERD</sequence>
<dbReference type="PANTHER" id="PTHR45641">
    <property type="entry name" value="TETRATRICOPEPTIDE REPEAT PROTEIN (AFU_ORTHOLOGUE AFUA_6G03870)"/>
    <property type="match status" value="1"/>
</dbReference>
<feature type="region of interest" description="Disordered" evidence="4">
    <location>
        <begin position="687"/>
        <end position="740"/>
    </location>
</feature>
<keyword evidence="5" id="KW-0732">Signal</keyword>
<reference evidence="7 8" key="1">
    <citation type="submission" date="2019-02" db="EMBL/GenBank/DDBJ databases">
        <title>Deep-cultivation of Planctomycetes and their phenomic and genomic characterization uncovers novel biology.</title>
        <authorList>
            <person name="Wiegand S."/>
            <person name="Jogler M."/>
            <person name="Boedeker C."/>
            <person name="Pinto D."/>
            <person name="Vollmers J."/>
            <person name="Rivas-Marin E."/>
            <person name="Kohn T."/>
            <person name="Peeters S.H."/>
            <person name="Heuer A."/>
            <person name="Rast P."/>
            <person name="Oberbeckmann S."/>
            <person name="Bunk B."/>
            <person name="Jeske O."/>
            <person name="Meyerdierks A."/>
            <person name="Storesund J.E."/>
            <person name="Kallscheuer N."/>
            <person name="Luecker S."/>
            <person name="Lage O.M."/>
            <person name="Pohl T."/>
            <person name="Merkel B.J."/>
            <person name="Hornburger P."/>
            <person name="Mueller R.-W."/>
            <person name="Bruemmer F."/>
            <person name="Labrenz M."/>
            <person name="Spormann A.M."/>
            <person name="Op den Camp H."/>
            <person name="Overmann J."/>
            <person name="Amann R."/>
            <person name="Jetten M.S.M."/>
            <person name="Mascher T."/>
            <person name="Medema M.H."/>
            <person name="Devos D.P."/>
            <person name="Kaster A.-K."/>
            <person name="Ovreas L."/>
            <person name="Rohde M."/>
            <person name="Galperin M.Y."/>
            <person name="Jogler C."/>
        </authorList>
    </citation>
    <scope>NUCLEOTIDE SEQUENCE [LARGE SCALE GENOMIC DNA]</scope>
    <source>
        <strain evidence="7 8">Pan216</strain>
    </source>
</reference>
<dbReference type="Pfam" id="PF12770">
    <property type="entry name" value="CHAT"/>
    <property type="match status" value="1"/>
</dbReference>